<protein>
    <submittedName>
        <fullName evidence="2">Uncharacterized protein</fullName>
    </submittedName>
</protein>
<organism evidence="2 3">
    <name type="scientific">Pseudofrankia inefficax (strain DSM 45817 / CECT 9037 / DDB 130130 / EuI1c)</name>
    <name type="common">Frankia inefficax</name>
    <dbReference type="NCBI Taxonomy" id="298654"/>
    <lineage>
        <taxon>Bacteria</taxon>
        <taxon>Bacillati</taxon>
        <taxon>Actinomycetota</taxon>
        <taxon>Actinomycetes</taxon>
        <taxon>Frankiales</taxon>
        <taxon>Frankiaceae</taxon>
        <taxon>Pseudofrankia</taxon>
    </lineage>
</organism>
<name>E3J286_PSEI1</name>
<proteinExistence type="predicted"/>
<dbReference type="HOGENOM" id="CLU_3233967_0_0_11"/>
<dbReference type="Proteomes" id="UP000002484">
    <property type="component" value="Chromosome"/>
</dbReference>
<dbReference type="EMBL" id="CP002299">
    <property type="protein sequence ID" value="ADP78124.1"/>
    <property type="molecule type" value="Genomic_DNA"/>
</dbReference>
<reference evidence="2 3" key="1">
    <citation type="submission" date="2010-10" db="EMBL/GenBank/DDBJ databases">
        <title>Complete sequence of Frankia sp. EuI1c.</title>
        <authorList>
            <consortium name="US DOE Joint Genome Institute"/>
            <person name="Lucas S."/>
            <person name="Copeland A."/>
            <person name="Lapidus A."/>
            <person name="Cheng J.-F."/>
            <person name="Bruce D."/>
            <person name="Goodwin L."/>
            <person name="Pitluck S."/>
            <person name="Chertkov O."/>
            <person name="Detter J.C."/>
            <person name="Han C."/>
            <person name="Tapia R."/>
            <person name="Land M."/>
            <person name="Hauser L."/>
            <person name="Jeffries C."/>
            <person name="Kyrpides N."/>
            <person name="Ivanova N."/>
            <person name="Mikhailova N."/>
            <person name="Beauchemin N."/>
            <person name="Sen A."/>
            <person name="Sur S.A."/>
            <person name="Gtari M."/>
            <person name="Wall L."/>
            <person name="Tisa L."/>
            <person name="Woyke T."/>
        </authorList>
    </citation>
    <scope>NUCLEOTIDE SEQUENCE [LARGE SCALE GENOMIC DNA]</scope>
    <source>
        <strain evidence="3">DSM 45817 / CECT 9037 / EuI1c</strain>
    </source>
</reference>
<accession>E3J286</accession>
<dbReference type="InParanoid" id="E3J286"/>
<feature type="signal peptide" evidence="1">
    <location>
        <begin position="1"/>
        <end position="18"/>
    </location>
</feature>
<gene>
    <name evidence="2" type="ordered locus">FraEuI1c_0036</name>
</gene>
<dbReference type="AlphaFoldDB" id="E3J286"/>
<keyword evidence="1" id="KW-0732">Signal</keyword>
<keyword evidence="3" id="KW-1185">Reference proteome</keyword>
<dbReference type="KEGG" id="fri:FraEuI1c_0036"/>
<dbReference type="InterPro" id="IPR047990">
    <property type="entry name" value="DLW39-like"/>
</dbReference>
<evidence type="ECO:0000313" key="2">
    <source>
        <dbReference type="EMBL" id="ADP78124.1"/>
    </source>
</evidence>
<evidence type="ECO:0000256" key="1">
    <source>
        <dbReference type="SAM" id="SignalP"/>
    </source>
</evidence>
<feature type="chain" id="PRO_5038987148" evidence="1">
    <location>
        <begin position="19"/>
        <end position="43"/>
    </location>
</feature>
<evidence type="ECO:0000313" key="3">
    <source>
        <dbReference type="Proteomes" id="UP000002484"/>
    </source>
</evidence>
<dbReference type="NCBIfam" id="NF038356">
    <property type="entry name" value="actino_DLW39"/>
    <property type="match status" value="1"/>
</dbReference>
<sequence precursor="true">MMRRLALIAAVASAAALAARWRKDKSGQVDLWHEATSADQGGN</sequence>
<dbReference type="RefSeq" id="WP_013421247.1">
    <property type="nucleotide sequence ID" value="NC_014666.1"/>
</dbReference>